<evidence type="ECO:0000256" key="6">
    <source>
        <dbReference type="SAM" id="Phobius"/>
    </source>
</evidence>
<keyword evidence="10" id="KW-1185">Reference proteome</keyword>
<feature type="transmembrane region" description="Helical" evidence="6">
    <location>
        <begin position="203"/>
        <end position="222"/>
    </location>
</feature>
<feature type="transmembrane region" description="Helical" evidence="6">
    <location>
        <begin position="84"/>
        <end position="101"/>
    </location>
</feature>
<feature type="transmembrane region" description="Helical" evidence="6">
    <location>
        <begin position="42"/>
        <end position="64"/>
    </location>
</feature>
<keyword evidence="4 6" id="KW-1133">Transmembrane helix</keyword>
<dbReference type="PANTHER" id="PTHR43791:SF36">
    <property type="entry name" value="TRANSPORTER, PUTATIVE (AFU_ORTHOLOGUE AFUA_6G08340)-RELATED"/>
    <property type="match status" value="1"/>
</dbReference>
<gene>
    <name evidence="9" type="ORF">BB560_001558</name>
    <name evidence="8" type="ORF">BB560_003704</name>
</gene>
<feature type="transmembrane region" description="Helical" evidence="6">
    <location>
        <begin position="169"/>
        <end position="191"/>
    </location>
</feature>
<dbReference type="OrthoDB" id="2985014at2759"/>
<feature type="transmembrane region" description="Helical" evidence="6">
    <location>
        <begin position="270"/>
        <end position="295"/>
    </location>
</feature>
<proteinExistence type="predicted"/>
<evidence type="ECO:0000313" key="8">
    <source>
        <dbReference type="EMBL" id="PVV01861.1"/>
    </source>
</evidence>
<evidence type="ECO:0000313" key="10">
    <source>
        <dbReference type="Proteomes" id="UP000245609"/>
    </source>
</evidence>
<comment type="subcellular location">
    <subcellularLocation>
        <location evidence="1">Membrane</location>
        <topology evidence="1">Multi-pass membrane protein</topology>
    </subcellularLocation>
</comment>
<accession>A0A2T9ZBA5</accession>
<dbReference type="FunFam" id="1.20.1250.20:FF:000018">
    <property type="entry name" value="MFS transporter permease"/>
    <property type="match status" value="1"/>
</dbReference>
<feature type="transmembrane region" description="Helical" evidence="6">
    <location>
        <begin position="359"/>
        <end position="381"/>
    </location>
</feature>
<evidence type="ECO:0000256" key="3">
    <source>
        <dbReference type="ARBA" id="ARBA00022692"/>
    </source>
</evidence>
<dbReference type="GO" id="GO:0022857">
    <property type="term" value="F:transmembrane transporter activity"/>
    <property type="evidence" value="ECO:0007669"/>
    <property type="project" value="InterPro"/>
</dbReference>
<feature type="transmembrane region" description="Helical" evidence="6">
    <location>
        <begin position="307"/>
        <end position="327"/>
    </location>
</feature>
<organism evidence="8 10">
    <name type="scientific">Smittium megazygosporum</name>
    <dbReference type="NCBI Taxonomy" id="133381"/>
    <lineage>
        <taxon>Eukaryota</taxon>
        <taxon>Fungi</taxon>
        <taxon>Fungi incertae sedis</taxon>
        <taxon>Zoopagomycota</taxon>
        <taxon>Kickxellomycotina</taxon>
        <taxon>Harpellomycetes</taxon>
        <taxon>Harpellales</taxon>
        <taxon>Legeriomycetaceae</taxon>
        <taxon>Smittium</taxon>
    </lineage>
</organism>
<feature type="transmembrane region" description="Helical" evidence="6">
    <location>
        <begin position="334"/>
        <end position="353"/>
    </location>
</feature>
<evidence type="ECO:0000313" key="9">
    <source>
        <dbReference type="EMBL" id="PVV03956.1"/>
    </source>
</evidence>
<dbReference type="PANTHER" id="PTHR43791">
    <property type="entry name" value="PERMEASE-RELATED"/>
    <property type="match status" value="1"/>
</dbReference>
<sequence>MAHKIESELETKQGFTLNVLEDLTEDEKAIMKSSLRKRDFRILPIVILLYICALMDRSNIGSALVNGLVNGLKLTSTQEGNVTSMFYVFYIIFETPSNILLKQFTPHFWFSFIGTAWSVCCIILGIIKSGTLFVIFRCIMGVFEAGLTPGVVGYLAYWYTRKEIGFRMTIFFSAVPISGIIGAPLAGALASIKIKSLLPFQNIFVFEGAITCVVTIASFFLVKDYPDQAKFFTKEEYDLTIKRIHADQGMASKSKVSGKQTIKTLLDWKLWVMSIIFLGYNNAYIVLGIFSPTLIRSFGYKSITATYLAVIPNAAGLLGVCVVLLFVNKRSYTMLMLIFAVITIACYSIAVFHRNKISSLVFLGLTGFGAIGNIPLSLAWMSVNQGGIYKGMIASAFVVSVGSISGVASPRAFVTKFGPNYVVGNVIYIAGVGLSSILLVFLSLYYKRQNEYRDKNPVDVSHLSEEEQRNMNDAHPNFRYIL</sequence>
<dbReference type="Proteomes" id="UP000245609">
    <property type="component" value="Unassembled WGS sequence"/>
</dbReference>
<evidence type="ECO:0000259" key="7">
    <source>
        <dbReference type="PROSITE" id="PS50850"/>
    </source>
</evidence>
<dbReference type="InterPro" id="IPR036259">
    <property type="entry name" value="MFS_trans_sf"/>
</dbReference>
<feature type="transmembrane region" description="Helical" evidence="6">
    <location>
        <begin position="426"/>
        <end position="446"/>
    </location>
</feature>
<evidence type="ECO:0000256" key="2">
    <source>
        <dbReference type="ARBA" id="ARBA00022448"/>
    </source>
</evidence>
<feature type="transmembrane region" description="Helical" evidence="6">
    <location>
        <begin position="133"/>
        <end position="157"/>
    </location>
</feature>
<dbReference type="SUPFAM" id="SSF103473">
    <property type="entry name" value="MFS general substrate transporter"/>
    <property type="match status" value="1"/>
</dbReference>
<dbReference type="EMBL" id="MBFS01000748">
    <property type="protein sequence ID" value="PVV01861.1"/>
    <property type="molecule type" value="Genomic_DNA"/>
</dbReference>
<evidence type="ECO:0000256" key="4">
    <source>
        <dbReference type="ARBA" id="ARBA00022989"/>
    </source>
</evidence>
<dbReference type="AlphaFoldDB" id="A0A2T9ZBA5"/>
<keyword evidence="5 6" id="KW-0472">Membrane</keyword>
<feature type="transmembrane region" description="Helical" evidence="6">
    <location>
        <begin position="393"/>
        <end position="414"/>
    </location>
</feature>
<keyword evidence="3 6" id="KW-0812">Transmembrane</keyword>
<dbReference type="InterPro" id="IPR020846">
    <property type="entry name" value="MFS_dom"/>
</dbReference>
<comment type="caution">
    <text evidence="8">The sequence shown here is derived from an EMBL/GenBank/DDBJ whole genome shotgun (WGS) entry which is preliminary data.</text>
</comment>
<evidence type="ECO:0000256" key="5">
    <source>
        <dbReference type="ARBA" id="ARBA00023136"/>
    </source>
</evidence>
<dbReference type="STRING" id="133381.A0A2T9ZBA5"/>
<dbReference type="GO" id="GO:0016020">
    <property type="term" value="C:membrane"/>
    <property type="evidence" value="ECO:0007669"/>
    <property type="project" value="UniProtKB-SubCell"/>
</dbReference>
<feature type="domain" description="Major facilitator superfamily (MFS) profile" evidence="7">
    <location>
        <begin position="42"/>
        <end position="448"/>
    </location>
</feature>
<reference evidence="8 10" key="1">
    <citation type="journal article" date="2018" name="MBio">
        <title>Comparative Genomics Reveals the Core Gene Toolbox for the Fungus-Insect Symbiosis.</title>
        <authorList>
            <person name="Wang Y."/>
            <person name="Stata M."/>
            <person name="Wang W."/>
            <person name="Stajich J.E."/>
            <person name="White M.M."/>
            <person name="Moncalvo J.M."/>
        </authorList>
    </citation>
    <scope>NUCLEOTIDE SEQUENCE [LARGE SCALE GENOMIC DNA]</scope>
    <source>
        <strain evidence="8 10">SC-DP-2</strain>
    </source>
</reference>
<name>A0A2T9ZBA5_9FUNG</name>
<keyword evidence="2" id="KW-0813">Transport</keyword>
<dbReference type="PROSITE" id="PS50850">
    <property type="entry name" value="MFS"/>
    <property type="match status" value="1"/>
</dbReference>
<dbReference type="InterPro" id="IPR011701">
    <property type="entry name" value="MFS"/>
</dbReference>
<feature type="transmembrane region" description="Helical" evidence="6">
    <location>
        <begin position="108"/>
        <end position="127"/>
    </location>
</feature>
<dbReference type="Pfam" id="PF07690">
    <property type="entry name" value="MFS_1"/>
    <property type="match status" value="1"/>
</dbReference>
<evidence type="ECO:0000256" key="1">
    <source>
        <dbReference type="ARBA" id="ARBA00004141"/>
    </source>
</evidence>
<dbReference type="Gene3D" id="1.20.1250.20">
    <property type="entry name" value="MFS general substrate transporter like domains"/>
    <property type="match status" value="1"/>
</dbReference>
<dbReference type="EMBL" id="MBFS01000177">
    <property type="protein sequence ID" value="PVV03956.1"/>
    <property type="molecule type" value="Genomic_DNA"/>
</dbReference>
<protein>
    <recommendedName>
        <fullName evidence="7">Major facilitator superfamily (MFS) profile domain-containing protein</fullName>
    </recommendedName>
</protein>